<dbReference type="GO" id="GO:0003973">
    <property type="term" value="F:(S)-2-hydroxy-acid oxidase activity"/>
    <property type="evidence" value="ECO:0007669"/>
    <property type="project" value="UniProtKB-EC"/>
</dbReference>
<comment type="caution">
    <text evidence="7">The sequence shown here is derived from an EMBL/GenBank/DDBJ whole genome shotgun (WGS) entry which is preliminary data.</text>
</comment>
<proteinExistence type="inferred from homology"/>
<dbReference type="STRING" id="92835.RS81_01071"/>
<dbReference type="Gene3D" id="3.30.9.10">
    <property type="entry name" value="D-Amino Acid Oxidase, subunit A, domain 2"/>
    <property type="match status" value="1"/>
</dbReference>
<organism evidence="7 8">
    <name type="scientific">Microbacterium terrae</name>
    <dbReference type="NCBI Taxonomy" id="69369"/>
    <lineage>
        <taxon>Bacteria</taxon>
        <taxon>Bacillati</taxon>
        <taxon>Actinomycetota</taxon>
        <taxon>Actinomycetes</taxon>
        <taxon>Micrococcales</taxon>
        <taxon>Microbacteriaceae</taxon>
        <taxon>Microbacterium</taxon>
    </lineage>
</organism>
<dbReference type="Pfam" id="PF01266">
    <property type="entry name" value="DAO"/>
    <property type="match status" value="1"/>
</dbReference>
<dbReference type="EMBL" id="JYIZ01000040">
    <property type="protein sequence ID" value="KJL42730.1"/>
    <property type="molecule type" value="Genomic_DNA"/>
</dbReference>
<dbReference type="PANTHER" id="PTHR43104:SF2">
    <property type="entry name" value="L-2-HYDROXYGLUTARATE DEHYDROGENASE, MITOCHONDRIAL"/>
    <property type="match status" value="1"/>
</dbReference>
<reference evidence="7 8" key="1">
    <citation type="submission" date="2015-02" db="EMBL/GenBank/DDBJ databases">
        <title>Draft genome sequences of ten Microbacterium spp. with emphasis on heavy metal contaminated environments.</title>
        <authorList>
            <person name="Corretto E."/>
        </authorList>
    </citation>
    <scope>NUCLEOTIDE SEQUENCE [LARGE SCALE GENOMIC DNA]</scope>
    <source>
        <strain evidence="7 8">DSM 12510</strain>
    </source>
</reference>
<dbReference type="GO" id="GO:0047545">
    <property type="term" value="F:(S)-2-hydroxyglutarate dehydrogenase activity"/>
    <property type="evidence" value="ECO:0007669"/>
    <property type="project" value="TreeGrafter"/>
</dbReference>
<dbReference type="PANTHER" id="PTHR43104">
    <property type="entry name" value="L-2-HYDROXYGLUTARATE DEHYDROGENASE, MITOCHONDRIAL"/>
    <property type="match status" value="1"/>
</dbReference>
<comment type="cofactor">
    <cofactor evidence="1">
        <name>FAD</name>
        <dbReference type="ChEBI" id="CHEBI:57692"/>
    </cofactor>
</comment>
<evidence type="ECO:0000313" key="8">
    <source>
        <dbReference type="Proteomes" id="UP000033956"/>
    </source>
</evidence>
<evidence type="ECO:0000256" key="2">
    <source>
        <dbReference type="ARBA" id="ARBA00022630"/>
    </source>
</evidence>
<feature type="domain" description="FAD dependent oxidoreductase" evidence="6">
    <location>
        <begin position="32"/>
        <end position="420"/>
    </location>
</feature>
<sequence length="423" mass="45572">MDDRIGPTALPYAGARSVARRGREGLGMTDRIGIVGGGIVGVAIARHLSAGGRVVTVIEKESRLARHQTGHNSGVVHAGLYYKPGTLKATLCAAGRESIREFCHDKGLPYRELGKLVVAVDETELEALAEIERRAIANGVPGVSRLIGASRLHEIEPHVAGIAGIHSPRTAAVDYVAITEAMAHDVRAAGGRILLGHEVTQMIAENGRVRVITSASEDVFDRVVVCAGLQSDVVARFVGADAAPKILPFRGEYWEMTPQSARLVRGMIYPVPDPRFPFLGVHFTRGVYDAVHIGPNAVPALAREGYGWSRFSAKDTWESLRWPGALPLARQHWRMGVDEVAGSLLKPLYARRARRFLPELTMADMAHKHGAGVRAQAWGRSGELLDDFAVDQVGAVTLLRNAPSPAATSSMAIAAYVAERHLL</sequence>
<keyword evidence="8" id="KW-1185">Reference proteome</keyword>
<dbReference type="NCBIfam" id="NF008726">
    <property type="entry name" value="PRK11728.1"/>
    <property type="match status" value="1"/>
</dbReference>
<keyword evidence="4 7" id="KW-0560">Oxidoreductase</keyword>
<keyword evidence="2" id="KW-0285">Flavoprotein</keyword>
<gene>
    <name evidence="7" type="primary">lhgO</name>
    <name evidence="7" type="ORF">RS81_01071</name>
</gene>
<dbReference type="SUPFAM" id="SSF51905">
    <property type="entry name" value="FAD/NAD(P)-binding domain"/>
    <property type="match status" value="1"/>
</dbReference>
<dbReference type="GO" id="GO:0005737">
    <property type="term" value="C:cytoplasm"/>
    <property type="evidence" value="ECO:0007669"/>
    <property type="project" value="TreeGrafter"/>
</dbReference>
<name>A0A0M2H872_9MICO</name>
<keyword evidence="3" id="KW-0274">FAD</keyword>
<dbReference type="EC" id="1.1.3.15" evidence="7"/>
<evidence type="ECO:0000256" key="3">
    <source>
        <dbReference type="ARBA" id="ARBA00022827"/>
    </source>
</evidence>
<evidence type="ECO:0000256" key="1">
    <source>
        <dbReference type="ARBA" id="ARBA00001974"/>
    </source>
</evidence>
<evidence type="ECO:0000256" key="5">
    <source>
        <dbReference type="ARBA" id="ARBA00037941"/>
    </source>
</evidence>
<comment type="similarity">
    <text evidence="5">Belongs to the L2HGDH family.</text>
</comment>
<accession>A0A0M2H872</accession>
<dbReference type="AlphaFoldDB" id="A0A0M2H872"/>
<dbReference type="Gene3D" id="3.50.50.60">
    <property type="entry name" value="FAD/NAD(P)-binding domain"/>
    <property type="match status" value="1"/>
</dbReference>
<evidence type="ECO:0000259" key="6">
    <source>
        <dbReference type="Pfam" id="PF01266"/>
    </source>
</evidence>
<protein>
    <submittedName>
        <fullName evidence="7">L-2-hydroxyglutarate oxidase LhgO</fullName>
        <ecNumber evidence="7">1.1.3.15</ecNumber>
    </submittedName>
</protein>
<dbReference type="InterPro" id="IPR006076">
    <property type="entry name" value="FAD-dep_OxRdtase"/>
</dbReference>
<dbReference type="Proteomes" id="UP000033956">
    <property type="component" value="Unassembled WGS sequence"/>
</dbReference>
<dbReference type="PATRIC" id="fig|92835.4.peg.1093"/>
<evidence type="ECO:0000256" key="4">
    <source>
        <dbReference type="ARBA" id="ARBA00023002"/>
    </source>
</evidence>
<dbReference type="InterPro" id="IPR036188">
    <property type="entry name" value="FAD/NAD-bd_sf"/>
</dbReference>
<evidence type="ECO:0000313" key="7">
    <source>
        <dbReference type="EMBL" id="KJL42730.1"/>
    </source>
</evidence>